<organism evidence="1 2">
    <name type="scientific">Fimbriiglobus ruber</name>
    <dbReference type="NCBI Taxonomy" id="1908690"/>
    <lineage>
        <taxon>Bacteria</taxon>
        <taxon>Pseudomonadati</taxon>
        <taxon>Planctomycetota</taxon>
        <taxon>Planctomycetia</taxon>
        <taxon>Gemmatales</taxon>
        <taxon>Gemmataceae</taxon>
        <taxon>Fimbriiglobus</taxon>
    </lineage>
</organism>
<sequence length="53" mass="5975">MAPEEITRTLAAMQQLRPLNIPDEVAADLDAWERQLNQHGIDNGDKGIEDAFR</sequence>
<comment type="caution">
    <text evidence="1">The sequence shown here is derived from an EMBL/GenBank/DDBJ whole genome shotgun (WGS) entry which is preliminary data.</text>
</comment>
<reference evidence="2" key="1">
    <citation type="submission" date="2017-06" db="EMBL/GenBank/DDBJ databases">
        <title>Genome analysis of Fimbriiglobus ruber SP5, the first member of the order Planctomycetales with confirmed chitinolytic capability.</title>
        <authorList>
            <person name="Ravin N.V."/>
            <person name="Rakitin A.L."/>
            <person name="Ivanova A.A."/>
            <person name="Beletsky A.V."/>
            <person name="Kulichevskaya I.S."/>
            <person name="Mardanov A.V."/>
            <person name="Dedysh S.N."/>
        </authorList>
    </citation>
    <scope>NUCLEOTIDE SEQUENCE [LARGE SCALE GENOMIC DNA]</scope>
    <source>
        <strain evidence="2">SP5</strain>
    </source>
</reference>
<gene>
    <name evidence="1" type="ORF">FRUB_02884</name>
</gene>
<dbReference type="Proteomes" id="UP000214646">
    <property type="component" value="Unassembled WGS sequence"/>
</dbReference>
<proteinExistence type="predicted"/>
<evidence type="ECO:0000313" key="1">
    <source>
        <dbReference type="EMBL" id="OWK43285.1"/>
    </source>
</evidence>
<dbReference type="AlphaFoldDB" id="A0A225E3M3"/>
<evidence type="ECO:0000313" key="2">
    <source>
        <dbReference type="Proteomes" id="UP000214646"/>
    </source>
</evidence>
<accession>A0A225E3M3</accession>
<dbReference type="EMBL" id="NIDE01000004">
    <property type="protein sequence ID" value="OWK43285.1"/>
    <property type="molecule type" value="Genomic_DNA"/>
</dbReference>
<name>A0A225E3M3_9BACT</name>
<protein>
    <submittedName>
        <fullName evidence="1">Uncharacterized protein</fullName>
    </submittedName>
</protein>
<keyword evidence="2" id="KW-1185">Reference proteome</keyword>